<dbReference type="Proteomes" id="UP001365405">
    <property type="component" value="Unassembled WGS sequence"/>
</dbReference>
<dbReference type="CDD" id="cd16913">
    <property type="entry name" value="YkuD_like"/>
    <property type="match status" value="1"/>
</dbReference>
<comment type="caution">
    <text evidence="2">The sequence shown here is derived from an EMBL/GenBank/DDBJ whole genome shotgun (WGS) entry which is preliminary data.</text>
</comment>
<dbReference type="InterPro" id="IPR005490">
    <property type="entry name" value="LD_TPept_cat_dom"/>
</dbReference>
<name>A0ABU9CDM9_9BURK</name>
<dbReference type="GO" id="GO:0016740">
    <property type="term" value="F:transferase activity"/>
    <property type="evidence" value="ECO:0007669"/>
    <property type="project" value="UniProtKB-KW"/>
</dbReference>
<keyword evidence="1" id="KW-0732">Signal</keyword>
<sequence length="302" mass="32084">MARWRAALRVLAACCSLALPVAAPSAADVSTAAAPASAPASAGEVAAHFAREVPRRLAVPPEAQARYLALLQQALDGAGLTDLPPQHLLLVDRSPQVQMLAVLLRAPDAAGAVTWHWIGATPVSTGRVGSFDHFRTPLGVFAHTLANPDFRAEGTFNENGIRGYGVKGMRVFDFGWAQAERGWGGGGLGQMRLQMHATDPDKLEQRLGRVDSKGCVRIPAALNQWLDRHAVLDADYLQAMASGHPGKAAWVLRPDREPLPWPGRWLVIVDSATVTRPAWALPPAPAGAPTLRQAALAGRGVC</sequence>
<organism evidence="2 3">
    <name type="scientific">Pseudaquabacterium inlustre</name>
    <dbReference type="NCBI Taxonomy" id="2984192"/>
    <lineage>
        <taxon>Bacteria</taxon>
        <taxon>Pseudomonadati</taxon>
        <taxon>Pseudomonadota</taxon>
        <taxon>Betaproteobacteria</taxon>
        <taxon>Burkholderiales</taxon>
        <taxon>Sphaerotilaceae</taxon>
        <taxon>Pseudaquabacterium</taxon>
    </lineage>
</organism>
<feature type="signal peptide" evidence="1">
    <location>
        <begin position="1"/>
        <end position="26"/>
    </location>
</feature>
<gene>
    <name evidence="2" type="ORF">AACH10_07060</name>
</gene>
<evidence type="ECO:0000313" key="2">
    <source>
        <dbReference type="EMBL" id="MEK8049991.1"/>
    </source>
</evidence>
<keyword evidence="3" id="KW-1185">Reference proteome</keyword>
<accession>A0ABU9CDM9</accession>
<evidence type="ECO:0000313" key="3">
    <source>
        <dbReference type="Proteomes" id="UP001365405"/>
    </source>
</evidence>
<protein>
    <submittedName>
        <fullName evidence="2">L,D-transpeptidase</fullName>
        <ecNumber evidence="2">2.-.-.-</ecNumber>
    </submittedName>
</protein>
<dbReference type="EC" id="2.-.-.-" evidence="2"/>
<proteinExistence type="predicted"/>
<reference evidence="2 3" key="1">
    <citation type="submission" date="2024-04" db="EMBL/GenBank/DDBJ databases">
        <title>Novel species of the genus Ideonella isolated from streams.</title>
        <authorList>
            <person name="Lu H."/>
        </authorList>
    </citation>
    <scope>NUCLEOTIDE SEQUENCE [LARGE SCALE GENOMIC DNA]</scope>
    <source>
        <strain evidence="2 3">DXS22W</strain>
    </source>
</reference>
<dbReference type="EMBL" id="JBBUTH010000003">
    <property type="protein sequence ID" value="MEK8049991.1"/>
    <property type="molecule type" value="Genomic_DNA"/>
</dbReference>
<keyword evidence="2" id="KW-0808">Transferase</keyword>
<feature type="chain" id="PRO_5046355999" evidence="1">
    <location>
        <begin position="27"/>
        <end position="302"/>
    </location>
</feature>
<evidence type="ECO:0000256" key="1">
    <source>
        <dbReference type="SAM" id="SignalP"/>
    </source>
</evidence>
<dbReference type="RefSeq" id="WP_341409660.1">
    <property type="nucleotide sequence ID" value="NZ_JBBUTH010000003.1"/>
</dbReference>